<evidence type="ECO:0000313" key="2">
    <source>
        <dbReference type="Proteomes" id="UP001302529"/>
    </source>
</evidence>
<keyword evidence="2" id="KW-1185">Reference proteome</keyword>
<sequence length="308" mass="34783">MIREYTNYTNYSNICNRIAYWLVNNNKKFNVRQVYGYMNRTADYGTIIKVIKERGTNYQSDSLITEFVECAIHDNKDLSFLPNYVIDKNGKKYMKDTYVDMCRRVSAYEVLNGVSPAIVYLTGNTSVQNTTNNNKLYNYLTTSGCAGMGQCTPYYCACNSLQQAFYRLTGIHISESTIASVAGTTTAGTGHQGINTTVAWFNRKYGKNIKITWKNFNDLGSSNSARWNKLNEYATKGAVFCHILYRNKYGHYEVLKSVNGNNVTVLNSLGNRCSKPAYCGYIETRSKSNQLSYMRGISQPSVAILTKG</sequence>
<dbReference type="RefSeq" id="YP_013605401.1">
    <property type="nucleotide sequence ID" value="NC_133305.1"/>
</dbReference>
<dbReference type="GeneID" id="300198806"/>
<proteinExistence type="predicted"/>
<protein>
    <submittedName>
        <fullName evidence="1">Uncharacterized protein</fullName>
    </submittedName>
</protein>
<gene>
    <name evidence="1" type="ORF">vir080_00065</name>
</gene>
<name>A0AA87CDP0_9CAUD</name>
<accession>A0AA87CDP0</accession>
<dbReference type="Gene3D" id="3.90.70.10">
    <property type="entry name" value="Cysteine proteinases"/>
    <property type="match status" value="1"/>
</dbReference>
<organism evidence="1 2">
    <name type="scientific">Caudoviricetes sp. vir080</name>
    <dbReference type="NCBI Taxonomy" id="3068353"/>
    <lineage>
        <taxon>Viruses</taxon>
        <taxon>Duplodnaviria</taxon>
        <taxon>Heunggongvirae</taxon>
        <taxon>Uroviricota</taxon>
        <taxon>Caudoviricetes</taxon>
    </lineage>
</organism>
<evidence type="ECO:0000313" key="1">
    <source>
        <dbReference type="EMBL" id="DBA35438.1"/>
    </source>
</evidence>
<dbReference type="EMBL" id="BK063677">
    <property type="protein sequence ID" value="DBA35438.1"/>
    <property type="molecule type" value="Genomic_DNA"/>
</dbReference>
<dbReference type="Proteomes" id="UP001302529">
    <property type="component" value="Segment"/>
</dbReference>
<reference evidence="1 2" key="1">
    <citation type="journal article" date="2023" name="Nat. Microbiol.">
        <title>A compendium of viruses from methanogenic archaea reveals their diversity and adaptations to the gut environment.</title>
        <authorList>
            <person name="Medvedeva S."/>
            <person name="Borrel G."/>
            <person name="Krupovic M."/>
            <person name="Gribaldo S."/>
        </authorList>
    </citation>
    <scope>NUCLEOTIDE SEQUENCE [LARGE SCALE GENOMIC DNA]</scope>
</reference>